<sequence length="322" mass="36066">AGGDSTTGYFPGKWDHIGTKHKVYGKTVKDLWQTFVSTGGVQGESKPKGNMCKLGKGELNLIEAMKTQNPSVSYKVIKENVLLHGNLPTGTSTTAISRAVRLSMLQGKMTCKRLSQANDNKFTDENIDYCQDFLDYMSQVDPYRLKFFDKSGVELQDCNKHYGHSVVNTPCVEVGKYPHSRNITLNLLVGLEGILYANTINGSADTFDFLNFFDEASKNFQRNGNPVLTNGDIIVMDNCAIHHNAGGFALGHWLDTMGIDVVYLPTYSLELNPVELVFNKLKIVLKREERQPVVRVNLHAAFEEITENDLLGFYRCTDYIFV</sequence>
<gene>
    <name evidence="1" type="ORF">PACLA_8A056675</name>
</gene>
<dbReference type="AlphaFoldDB" id="A0A6S7L351"/>
<organism evidence="1 2">
    <name type="scientific">Paramuricea clavata</name>
    <name type="common">Red gorgonian</name>
    <name type="synonym">Violescent sea-whip</name>
    <dbReference type="NCBI Taxonomy" id="317549"/>
    <lineage>
        <taxon>Eukaryota</taxon>
        <taxon>Metazoa</taxon>
        <taxon>Cnidaria</taxon>
        <taxon>Anthozoa</taxon>
        <taxon>Octocorallia</taxon>
        <taxon>Malacalcyonacea</taxon>
        <taxon>Plexauridae</taxon>
        <taxon>Paramuricea</taxon>
    </lineage>
</organism>
<dbReference type="Proteomes" id="UP001152795">
    <property type="component" value="Unassembled WGS sequence"/>
</dbReference>
<dbReference type="OrthoDB" id="5979885at2759"/>
<dbReference type="EMBL" id="CACRXK020018685">
    <property type="protein sequence ID" value="CAB4032772.1"/>
    <property type="molecule type" value="Genomic_DNA"/>
</dbReference>
<dbReference type="InterPro" id="IPR036397">
    <property type="entry name" value="RNaseH_sf"/>
</dbReference>
<proteinExistence type="predicted"/>
<dbReference type="PANTHER" id="PTHR46564:SF1">
    <property type="entry name" value="TRANSPOSASE"/>
    <property type="match status" value="1"/>
</dbReference>
<keyword evidence="2" id="KW-1185">Reference proteome</keyword>
<dbReference type="Gene3D" id="3.30.420.10">
    <property type="entry name" value="Ribonuclease H-like superfamily/Ribonuclease H"/>
    <property type="match status" value="1"/>
</dbReference>
<comment type="caution">
    <text evidence="1">The sequence shown here is derived from an EMBL/GenBank/DDBJ whole genome shotgun (WGS) entry which is preliminary data.</text>
</comment>
<evidence type="ECO:0000313" key="1">
    <source>
        <dbReference type="EMBL" id="CAB4032772.1"/>
    </source>
</evidence>
<feature type="non-terminal residue" evidence="1">
    <location>
        <position position="1"/>
    </location>
</feature>
<protein>
    <submittedName>
        <fullName evidence="1">Uncharacterized protein</fullName>
    </submittedName>
</protein>
<dbReference type="GO" id="GO:0003676">
    <property type="term" value="F:nucleic acid binding"/>
    <property type="evidence" value="ECO:0007669"/>
    <property type="project" value="InterPro"/>
</dbReference>
<dbReference type="InterPro" id="IPR038717">
    <property type="entry name" value="Tc1-like_DDE_dom"/>
</dbReference>
<evidence type="ECO:0000313" key="2">
    <source>
        <dbReference type="Proteomes" id="UP001152795"/>
    </source>
</evidence>
<dbReference type="Pfam" id="PF13358">
    <property type="entry name" value="DDE_3"/>
    <property type="match status" value="1"/>
</dbReference>
<accession>A0A6S7L351</accession>
<reference evidence="1" key="1">
    <citation type="submission" date="2020-04" db="EMBL/GenBank/DDBJ databases">
        <authorList>
            <person name="Alioto T."/>
            <person name="Alioto T."/>
            <person name="Gomez Garrido J."/>
        </authorList>
    </citation>
    <scope>NUCLEOTIDE SEQUENCE</scope>
    <source>
        <strain evidence="1">A484AB</strain>
    </source>
</reference>
<dbReference type="PANTHER" id="PTHR46564">
    <property type="entry name" value="TRANSPOSASE"/>
    <property type="match status" value="1"/>
</dbReference>
<name>A0A6S7L351_PARCT</name>